<dbReference type="InterPro" id="IPR036390">
    <property type="entry name" value="WH_DNA-bd_sf"/>
</dbReference>
<evidence type="ECO:0000313" key="2">
    <source>
        <dbReference type="Proteomes" id="UP000239001"/>
    </source>
</evidence>
<dbReference type="AlphaFoldDB" id="A0A2T1LR51"/>
<comment type="caution">
    <text evidence="1">The sequence shown here is derived from an EMBL/GenBank/DDBJ whole genome shotgun (WGS) entry which is preliminary data.</text>
</comment>
<dbReference type="Proteomes" id="UP000239001">
    <property type="component" value="Unassembled WGS sequence"/>
</dbReference>
<proteinExistence type="predicted"/>
<protein>
    <submittedName>
        <fullName evidence="1">Uncharacterized protein</fullName>
    </submittedName>
</protein>
<evidence type="ECO:0000313" key="1">
    <source>
        <dbReference type="EMBL" id="PSF30596.1"/>
    </source>
</evidence>
<accession>A0A2T1LR51</accession>
<organism evidence="1 2">
    <name type="scientific">Aphanothece hegewaldii CCALA 016</name>
    <dbReference type="NCBI Taxonomy" id="2107694"/>
    <lineage>
        <taxon>Bacteria</taxon>
        <taxon>Bacillati</taxon>
        <taxon>Cyanobacteriota</taxon>
        <taxon>Cyanophyceae</taxon>
        <taxon>Oscillatoriophycideae</taxon>
        <taxon>Chroococcales</taxon>
        <taxon>Aphanothecaceae</taxon>
        <taxon>Aphanothece</taxon>
    </lineage>
</organism>
<dbReference type="EMBL" id="PXOH01000052">
    <property type="protein sequence ID" value="PSF30596.1"/>
    <property type="molecule type" value="Genomic_DNA"/>
</dbReference>
<dbReference type="SUPFAM" id="SSF46785">
    <property type="entry name" value="Winged helix' DNA-binding domain"/>
    <property type="match status" value="1"/>
</dbReference>
<gene>
    <name evidence="1" type="ORF">C7H19_23530</name>
</gene>
<name>A0A2T1LR51_9CHRO</name>
<dbReference type="RefSeq" id="WP_106459350.1">
    <property type="nucleotide sequence ID" value="NZ_PXOH01000052.1"/>
</dbReference>
<keyword evidence="2" id="KW-1185">Reference proteome</keyword>
<sequence>MTLALEINPKDTWASNGIFNFIGEFGDESGMKRSQGERVIELLRQFSPKGLEYQEIDNCLGIGKSLYTVLDRLEDRQMISKRRSFSNARRWVYCLPDYTTSNKDTTENQKDSPPPIQFSSEVELVDEIIAIDEVESIQHQFNINSTTVQHSEMEEVDENELNADKTIVTGDENLIQQPTKVEGESEGVNQPISKNVLQNEEEILEIGDRIIDVITEVKGVVVGFQEGRVVFECREFGRCSRPLELLFKLEAKM</sequence>
<reference evidence="1 2" key="2">
    <citation type="submission" date="2018-03" db="EMBL/GenBank/DDBJ databases">
        <authorList>
            <person name="Keele B.F."/>
        </authorList>
    </citation>
    <scope>NUCLEOTIDE SEQUENCE [LARGE SCALE GENOMIC DNA]</scope>
    <source>
        <strain evidence="1 2">CCALA 016</strain>
    </source>
</reference>
<reference evidence="1 2" key="1">
    <citation type="submission" date="2018-03" db="EMBL/GenBank/DDBJ databases">
        <title>The ancient ancestry and fast evolution of plastids.</title>
        <authorList>
            <person name="Moore K.R."/>
            <person name="Magnabosco C."/>
            <person name="Momper L."/>
            <person name="Gold D.A."/>
            <person name="Bosak T."/>
            <person name="Fournier G.P."/>
        </authorList>
    </citation>
    <scope>NUCLEOTIDE SEQUENCE [LARGE SCALE GENOMIC DNA]</scope>
    <source>
        <strain evidence="1 2">CCALA 016</strain>
    </source>
</reference>